<proteinExistence type="predicted"/>
<dbReference type="InterPro" id="IPR034660">
    <property type="entry name" value="DinB/YfiT-like"/>
</dbReference>
<evidence type="ECO:0000313" key="2">
    <source>
        <dbReference type="Proteomes" id="UP000190626"/>
    </source>
</evidence>
<dbReference type="AlphaFoldDB" id="A0A1V4HTG4"/>
<dbReference type="Proteomes" id="UP000190626">
    <property type="component" value="Unassembled WGS sequence"/>
</dbReference>
<keyword evidence="2" id="KW-1185">Reference proteome</keyword>
<evidence type="ECO:0008006" key="3">
    <source>
        <dbReference type="Google" id="ProtNLM"/>
    </source>
</evidence>
<dbReference type="EMBL" id="MBTG01000001">
    <property type="protein sequence ID" value="OPH62177.1"/>
    <property type="molecule type" value="Genomic_DNA"/>
</dbReference>
<dbReference type="Gene3D" id="1.20.120.450">
    <property type="entry name" value="dinb family like domain"/>
    <property type="match status" value="1"/>
</dbReference>
<name>A0A1V4HTG4_9BACL</name>
<protein>
    <recommendedName>
        <fullName evidence="3">DinB-like domain-containing protein</fullName>
    </recommendedName>
</protein>
<comment type="caution">
    <text evidence="1">The sequence shown here is derived from an EMBL/GenBank/DDBJ whole genome shotgun (WGS) entry which is preliminary data.</text>
</comment>
<dbReference type="RefSeq" id="WP_079409175.1">
    <property type="nucleotide sequence ID" value="NZ_MBTG01000001.1"/>
</dbReference>
<reference evidence="2" key="1">
    <citation type="submission" date="2016-07" db="EMBL/GenBank/DDBJ databases">
        <authorList>
            <person name="Florea S."/>
            <person name="Webb J.S."/>
            <person name="Jaromczyk J."/>
            <person name="Schardl C.L."/>
        </authorList>
    </citation>
    <scope>NUCLEOTIDE SEQUENCE [LARGE SCALE GENOMIC DNA]</scope>
    <source>
        <strain evidence="2">CY1</strain>
    </source>
</reference>
<evidence type="ECO:0000313" key="1">
    <source>
        <dbReference type="EMBL" id="OPH62177.1"/>
    </source>
</evidence>
<sequence>MISLSISTILRYKEFTEWTDTFHDVHGSIWLQPIAERKASVGEIISHLKSWDNYLISTIIPAIKNGEGMVFPDFDSFNKIAYEYARSGISKDRLLDEFKLTRLQLVEILLADSDVVSKHVTANGVETCPHTGTPYSLLYIIHEFNDHDNHHKNQILTVI</sequence>
<organism evidence="1 2">
    <name type="scientific">Paenibacillus ferrarius</name>
    <dbReference type="NCBI Taxonomy" id="1469647"/>
    <lineage>
        <taxon>Bacteria</taxon>
        <taxon>Bacillati</taxon>
        <taxon>Bacillota</taxon>
        <taxon>Bacilli</taxon>
        <taxon>Bacillales</taxon>
        <taxon>Paenibacillaceae</taxon>
        <taxon>Paenibacillus</taxon>
    </lineage>
</organism>
<accession>A0A1V4HTG4</accession>
<gene>
    <name evidence="1" type="ORF">BC351_02805</name>
</gene>
<dbReference type="OrthoDB" id="2964295at2"/>
<dbReference type="STRING" id="1469647.BC351_02805"/>
<dbReference type="SUPFAM" id="SSF109854">
    <property type="entry name" value="DinB/YfiT-like putative metalloenzymes"/>
    <property type="match status" value="1"/>
</dbReference>